<gene>
    <name evidence="3" type="ORF">AGERDE_LOCUS8351</name>
</gene>
<reference evidence="3" key="1">
    <citation type="submission" date="2021-06" db="EMBL/GenBank/DDBJ databases">
        <authorList>
            <person name="Kallberg Y."/>
            <person name="Tangrot J."/>
            <person name="Rosling A."/>
        </authorList>
    </citation>
    <scope>NUCLEOTIDE SEQUENCE</scope>
    <source>
        <strain evidence="3">MT106</strain>
    </source>
</reference>
<dbReference type="EMBL" id="CAJVPL010001742">
    <property type="protein sequence ID" value="CAG8585678.1"/>
    <property type="molecule type" value="Genomic_DNA"/>
</dbReference>
<dbReference type="Gene3D" id="2.60.34.10">
    <property type="entry name" value="Substrate Binding Domain Of DNAk, Chain A, domain 1"/>
    <property type="match status" value="2"/>
</dbReference>
<keyword evidence="2" id="KW-0067">ATP-binding</keyword>
<dbReference type="GO" id="GO:0140662">
    <property type="term" value="F:ATP-dependent protein folding chaperone"/>
    <property type="evidence" value="ECO:0007669"/>
    <property type="project" value="InterPro"/>
</dbReference>
<dbReference type="Proteomes" id="UP000789831">
    <property type="component" value="Unassembled WGS sequence"/>
</dbReference>
<dbReference type="InterPro" id="IPR013126">
    <property type="entry name" value="Hsp_70_fam"/>
</dbReference>
<evidence type="ECO:0000313" key="4">
    <source>
        <dbReference type="Proteomes" id="UP000789831"/>
    </source>
</evidence>
<dbReference type="AlphaFoldDB" id="A0A9N9C1P2"/>
<dbReference type="GO" id="GO:0005524">
    <property type="term" value="F:ATP binding"/>
    <property type="evidence" value="ECO:0007669"/>
    <property type="project" value="UniProtKB-KW"/>
</dbReference>
<evidence type="ECO:0000256" key="2">
    <source>
        <dbReference type="ARBA" id="ARBA00022840"/>
    </source>
</evidence>
<dbReference type="Pfam" id="PF00012">
    <property type="entry name" value="HSP70"/>
    <property type="match status" value="1"/>
</dbReference>
<protein>
    <submittedName>
        <fullName evidence="3">5411_t:CDS:1</fullName>
    </submittedName>
</protein>
<accession>A0A9N9C1P2</accession>
<dbReference type="SUPFAM" id="SSF100920">
    <property type="entry name" value="Heat shock protein 70kD (HSP70), peptide-binding domain"/>
    <property type="match status" value="1"/>
</dbReference>
<dbReference type="InterPro" id="IPR029047">
    <property type="entry name" value="HSP70_peptide-bd_sf"/>
</dbReference>
<evidence type="ECO:0000313" key="3">
    <source>
        <dbReference type="EMBL" id="CAG8585678.1"/>
    </source>
</evidence>
<dbReference type="PRINTS" id="PR00301">
    <property type="entry name" value="HEATSHOCK70"/>
</dbReference>
<keyword evidence="4" id="KW-1185">Reference proteome</keyword>
<dbReference type="OrthoDB" id="2401965at2759"/>
<name>A0A9N9C1P2_9GLOM</name>
<proteinExistence type="predicted"/>
<keyword evidence="1" id="KW-0547">Nucleotide-binding</keyword>
<sequence length="126" mass="13782">MNADESVACGAAIKAAMHSVNCPEKLADTLVLDVIPYTIGIETAGVVMTPIIKRNTTVPLNKTRDNNFLGKFPLEGIPPAPRGAPQIESTFDVNNNGTLKFLQLINQPVENTPQFMKKMVYQKLKN</sequence>
<comment type="caution">
    <text evidence="3">The sequence shown here is derived from an EMBL/GenBank/DDBJ whole genome shotgun (WGS) entry which is preliminary data.</text>
</comment>
<organism evidence="3 4">
    <name type="scientific">Ambispora gerdemannii</name>
    <dbReference type="NCBI Taxonomy" id="144530"/>
    <lineage>
        <taxon>Eukaryota</taxon>
        <taxon>Fungi</taxon>
        <taxon>Fungi incertae sedis</taxon>
        <taxon>Mucoromycota</taxon>
        <taxon>Glomeromycotina</taxon>
        <taxon>Glomeromycetes</taxon>
        <taxon>Archaeosporales</taxon>
        <taxon>Ambisporaceae</taxon>
        <taxon>Ambispora</taxon>
    </lineage>
</organism>
<dbReference type="PANTHER" id="PTHR19375">
    <property type="entry name" value="HEAT SHOCK PROTEIN 70KDA"/>
    <property type="match status" value="1"/>
</dbReference>
<evidence type="ECO:0000256" key="1">
    <source>
        <dbReference type="ARBA" id="ARBA00022741"/>
    </source>
</evidence>